<dbReference type="InterPro" id="IPR029141">
    <property type="entry name" value="FimA_N"/>
</dbReference>
<protein>
    <recommendedName>
        <fullName evidence="6">Major fimbrial subunit protein N-terminal domain-containing protein</fullName>
    </recommendedName>
</protein>
<dbReference type="Proteomes" id="UP000501982">
    <property type="component" value="Chromosome"/>
</dbReference>
<dbReference type="EMBL" id="CP051672">
    <property type="protein sequence ID" value="QJE30250.1"/>
    <property type="molecule type" value="Genomic_DNA"/>
</dbReference>
<evidence type="ECO:0000256" key="4">
    <source>
        <dbReference type="ARBA" id="ARBA00023263"/>
    </source>
</evidence>
<gene>
    <name evidence="8" type="ORF">GKD54_13540</name>
    <name evidence="7" type="ORF">GKD58_09485</name>
    <name evidence="9" type="ORF">HHO38_19060</name>
</gene>
<dbReference type="Proteomes" id="UP000450599">
    <property type="component" value="Unassembled WGS sequence"/>
</dbReference>
<feature type="domain" description="Major fimbrial subunit protein N-terminal" evidence="6">
    <location>
        <begin position="51"/>
        <end position="251"/>
    </location>
</feature>
<dbReference type="Pfam" id="PF06321">
    <property type="entry name" value="P_gingi_FimA"/>
    <property type="match status" value="1"/>
</dbReference>
<dbReference type="PROSITE" id="PS51257">
    <property type="entry name" value="PROKAR_LIPOPROTEIN"/>
    <property type="match status" value="1"/>
</dbReference>
<evidence type="ECO:0000256" key="5">
    <source>
        <dbReference type="SAM" id="SignalP"/>
    </source>
</evidence>
<evidence type="ECO:0000313" key="9">
    <source>
        <dbReference type="EMBL" id="QJE30250.1"/>
    </source>
</evidence>
<comment type="similarity">
    <text evidence="2">Belongs to the bacteroidetes fimbrillin superfamily. FimA/Mfa1 family.</text>
</comment>
<evidence type="ECO:0000256" key="1">
    <source>
        <dbReference type="ARBA" id="ARBA00004561"/>
    </source>
</evidence>
<evidence type="ECO:0000256" key="2">
    <source>
        <dbReference type="ARBA" id="ARBA00006011"/>
    </source>
</evidence>
<keyword evidence="3 5" id="KW-0732">Signal</keyword>
<evidence type="ECO:0000313" key="7">
    <source>
        <dbReference type="EMBL" id="MRY84483.1"/>
    </source>
</evidence>
<evidence type="ECO:0000313" key="12">
    <source>
        <dbReference type="Proteomes" id="UP000501982"/>
    </source>
</evidence>
<reference evidence="9 12" key="2">
    <citation type="submission" date="2020-04" db="EMBL/GenBank/DDBJ databases">
        <title>Complete Genomes and Methylome analysis of CBBP consortium that reverse antibiotic-induced susceptibility to vancomycin-resistant Enterococcus faecium infection.</title>
        <authorList>
            <person name="Fomenkov A."/>
            <person name="Zhang Z."/>
            <person name="Pamer E."/>
            <person name="Roberts R.J."/>
        </authorList>
    </citation>
    <scope>NUCLEOTIDE SEQUENCE [LARGE SCALE GENOMIC DNA]</scope>
    <source>
        <strain evidence="12">CBBP</strain>
        <strain evidence="9">CBBP-1</strain>
    </source>
</reference>
<name>A0A6I2N9F9_PARDI</name>
<reference evidence="10 11" key="1">
    <citation type="journal article" date="2019" name="Nat. Med.">
        <title>A library of human gut bacterial isolates paired with longitudinal multiomics data enables mechanistic microbiome research.</title>
        <authorList>
            <person name="Poyet M."/>
            <person name="Groussin M."/>
            <person name="Gibbons S.M."/>
            <person name="Avila-Pacheco J."/>
            <person name="Jiang X."/>
            <person name="Kearney S.M."/>
            <person name="Perrotta A.R."/>
            <person name="Berdy B."/>
            <person name="Zhao S."/>
            <person name="Lieberman T.D."/>
            <person name="Swanson P.K."/>
            <person name="Smith M."/>
            <person name="Roesemann S."/>
            <person name="Alexander J.E."/>
            <person name="Rich S.A."/>
            <person name="Livny J."/>
            <person name="Vlamakis H."/>
            <person name="Clish C."/>
            <person name="Bullock K."/>
            <person name="Deik A."/>
            <person name="Scott J."/>
            <person name="Pierce K.A."/>
            <person name="Xavier R.J."/>
            <person name="Alm E.J."/>
        </authorList>
    </citation>
    <scope>NUCLEOTIDE SEQUENCE [LARGE SCALE GENOMIC DNA]</scope>
    <source>
        <strain evidence="8 11">BIOML-A10</strain>
        <strain evidence="7 10">BIOML-A11</strain>
    </source>
</reference>
<evidence type="ECO:0000259" key="6">
    <source>
        <dbReference type="Pfam" id="PF06321"/>
    </source>
</evidence>
<evidence type="ECO:0000313" key="8">
    <source>
        <dbReference type="EMBL" id="MRZ07210.1"/>
    </source>
</evidence>
<evidence type="ECO:0000313" key="11">
    <source>
        <dbReference type="Proteomes" id="UP000471216"/>
    </source>
</evidence>
<feature type="signal peptide" evidence="5">
    <location>
        <begin position="1"/>
        <end position="29"/>
    </location>
</feature>
<feature type="chain" id="PRO_5033541777" description="Major fimbrial subunit protein N-terminal domain-containing protein" evidence="5">
    <location>
        <begin position="30"/>
        <end position="493"/>
    </location>
</feature>
<dbReference type="AlphaFoldDB" id="A0A6I2N9F9"/>
<organism evidence="7 10">
    <name type="scientific">Parabacteroides distasonis</name>
    <dbReference type="NCBI Taxonomy" id="823"/>
    <lineage>
        <taxon>Bacteria</taxon>
        <taxon>Pseudomonadati</taxon>
        <taxon>Bacteroidota</taxon>
        <taxon>Bacteroidia</taxon>
        <taxon>Bacteroidales</taxon>
        <taxon>Tannerellaceae</taxon>
        <taxon>Parabacteroides</taxon>
    </lineage>
</organism>
<proteinExistence type="inferred from homology"/>
<comment type="subcellular location">
    <subcellularLocation>
        <location evidence="1">Fimbrium</location>
    </subcellularLocation>
</comment>
<dbReference type="Gene3D" id="2.60.40.3690">
    <property type="match status" value="1"/>
</dbReference>
<keyword evidence="4" id="KW-0281">Fimbrium</keyword>
<evidence type="ECO:0000256" key="3">
    <source>
        <dbReference type="ARBA" id="ARBA00022729"/>
    </source>
</evidence>
<sequence length="493" mass="53998">MKFSINKKKQKDMKLRHLLLASFAACTFASCSDDSSNGIEIPEENYQMIDANVSLTATALDGIQTKATTEVGSGNEQFIKSLTAYLFYADNDDDAANDKFAAMKTVEASGSEKLRTIEDIVVKVKATAEGEVSSTQLKVVIFANTVLDKIPSTWGDITNGELSNIVSFADVHASTQATYVPMFSQIVTIDRLVAGKDYDNWVIANNQKVKNTKQATMGSNHTTITKVGDQWTEGEAYYPVENSADNISLTRHVARVQLEGLDCNFTQSYEGATFTLTGVYVANVSTKSKLYGDATAYSLEQATGPFSHGCDYIRDDYYLVKGTNNVAQFAKEITGKVSINMQNNDHSSNMSGNDVNYSGTAWQKFSDKTSVGSETNSLPGMAQFYVYEYDGATHSMTKDSESSDAPTGNIQTLLILKGTWTNNGVVKENRYYRIPISDGTDIGVQRNNIYKVYATITGEGSKDPDTSELNACVSFSVKVQPWTVITQHEDDVN</sequence>
<dbReference type="EMBL" id="WKMX01000012">
    <property type="protein sequence ID" value="MRZ07210.1"/>
    <property type="molecule type" value="Genomic_DNA"/>
</dbReference>
<dbReference type="Proteomes" id="UP000471216">
    <property type="component" value="Unassembled WGS sequence"/>
</dbReference>
<evidence type="ECO:0000313" key="10">
    <source>
        <dbReference type="Proteomes" id="UP000450599"/>
    </source>
</evidence>
<accession>A0A6I2N9F9</accession>
<dbReference type="GO" id="GO:0009289">
    <property type="term" value="C:pilus"/>
    <property type="evidence" value="ECO:0007669"/>
    <property type="project" value="UniProtKB-SubCell"/>
</dbReference>
<dbReference type="EMBL" id="WKMW01000007">
    <property type="protein sequence ID" value="MRY84483.1"/>
    <property type="molecule type" value="Genomic_DNA"/>
</dbReference>